<accession>A0ABX5LZ23</accession>
<gene>
    <name evidence="2" type="ORF">WH50_15305</name>
</gene>
<protein>
    <submittedName>
        <fullName evidence="2">Uncharacterized protein</fullName>
    </submittedName>
</protein>
<reference evidence="2 3" key="1">
    <citation type="submission" date="2015-03" db="EMBL/GenBank/DDBJ databases">
        <authorList>
            <person name="Krishnan R."/>
            <person name="Midha S."/>
            <person name="Patil P.B."/>
            <person name="Rameshkumar N."/>
        </authorList>
    </citation>
    <scope>NUCLEOTIDE SEQUENCE [LARGE SCALE GENOMIC DNA]</scope>
    <source>
        <strain evidence="2 3">L1E11</strain>
    </source>
</reference>
<dbReference type="RefSeq" id="WP_110188107.1">
    <property type="nucleotide sequence ID" value="NZ_LAPT01000076.1"/>
</dbReference>
<evidence type="ECO:0000313" key="2">
    <source>
        <dbReference type="EMBL" id="PXF30433.1"/>
    </source>
</evidence>
<dbReference type="EMBL" id="LAPT01000076">
    <property type="protein sequence ID" value="PXF30433.1"/>
    <property type="molecule type" value="Genomic_DNA"/>
</dbReference>
<sequence>MDEKQQKAFALVRKQLDSIQLILQRAEHAERDRTAGRHEDIARVSQGAGSARQAGVGHGR</sequence>
<feature type="region of interest" description="Disordered" evidence="1">
    <location>
        <begin position="29"/>
        <end position="60"/>
    </location>
</feature>
<proteinExistence type="predicted"/>
<dbReference type="Proteomes" id="UP000248090">
    <property type="component" value="Unassembled WGS sequence"/>
</dbReference>
<keyword evidence="3" id="KW-1185">Reference proteome</keyword>
<evidence type="ECO:0000313" key="3">
    <source>
        <dbReference type="Proteomes" id="UP000248090"/>
    </source>
</evidence>
<organism evidence="2 3">
    <name type="scientific">Pokkaliibacter plantistimulans</name>
    <dbReference type="NCBI Taxonomy" id="1635171"/>
    <lineage>
        <taxon>Bacteria</taxon>
        <taxon>Pseudomonadati</taxon>
        <taxon>Pseudomonadota</taxon>
        <taxon>Gammaproteobacteria</taxon>
        <taxon>Oceanospirillales</taxon>
        <taxon>Balneatrichaceae</taxon>
        <taxon>Pokkaliibacter</taxon>
    </lineage>
</organism>
<evidence type="ECO:0000256" key="1">
    <source>
        <dbReference type="SAM" id="MobiDB-lite"/>
    </source>
</evidence>
<comment type="caution">
    <text evidence="2">The sequence shown here is derived from an EMBL/GenBank/DDBJ whole genome shotgun (WGS) entry which is preliminary data.</text>
</comment>
<name>A0ABX5LZ23_9GAMM</name>
<feature type="compositionally biased region" description="Basic and acidic residues" evidence="1">
    <location>
        <begin position="29"/>
        <end position="42"/>
    </location>
</feature>